<dbReference type="AlphaFoldDB" id="W4L3Y2"/>
<dbReference type="GO" id="GO:0016787">
    <property type="term" value="F:hydrolase activity"/>
    <property type="evidence" value="ECO:0007669"/>
    <property type="project" value="UniProtKB-KW"/>
</dbReference>
<dbReference type="HOGENOM" id="CLU_068979_7_1_7"/>
<gene>
    <name evidence="3" type="ORF">ETSY1_42250</name>
</gene>
<reference evidence="3 4" key="1">
    <citation type="journal article" date="2014" name="Nature">
        <title>An environmental bacterial taxon with a large and distinct metabolic repertoire.</title>
        <authorList>
            <person name="Wilson M.C."/>
            <person name="Mori T."/>
            <person name="Ruckert C."/>
            <person name="Uria A.R."/>
            <person name="Helf M.J."/>
            <person name="Takada K."/>
            <person name="Gernert C."/>
            <person name="Steffens U.A."/>
            <person name="Heycke N."/>
            <person name="Schmitt S."/>
            <person name="Rinke C."/>
            <person name="Helfrich E.J."/>
            <person name="Brachmann A.O."/>
            <person name="Gurgui C."/>
            <person name="Wakimoto T."/>
            <person name="Kracht M."/>
            <person name="Crusemann M."/>
            <person name="Hentschel U."/>
            <person name="Abe I."/>
            <person name="Matsunaga S."/>
            <person name="Kalinowski J."/>
            <person name="Takeyama H."/>
            <person name="Piel J."/>
        </authorList>
    </citation>
    <scope>NUCLEOTIDE SEQUENCE [LARGE SCALE GENOMIC DNA]</scope>
    <source>
        <strain evidence="4">TSY1</strain>
    </source>
</reference>
<dbReference type="InterPro" id="IPR036380">
    <property type="entry name" value="Isochorismatase-like_sf"/>
</dbReference>
<feature type="domain" description="Isochorismatase-like" evidence="2">
    <location>
        <begin position="26"/>
        <end position="201"/>
    </location>
</feature>
<dbReference type="InterPro" id="IPR050272">
    <property type="entry name" value="Isochorismatase-like_hydrls"/>
</dbReference>
<dbReference type="EMBL" id="AZHW01001382">
    <property type="protein sequence ID" value="ETW92762.1"/>
    <property type="molecule type" value="Genomic_DNA"/>
</dbReference>
<dbReference type="PANTHER" id="PTHR43540:SF1">
    <property type="entry name" value="ISOCHORISMATASE HYDROLASE"/>
    <property type="match status" value="1"/>
</dbReference>
<dbReference type="Proteomes" id="UP000019141">
    <property type="component" value="Unassembled WGS sequence"/>
</dbReference>
<evidence type="ECO:0000313" key="3">
    <source>
        <dbReference type="EMBL" id="ETW92762.1"/>
    </source>
</evidence>
<dbReference type="InterPro" id="IPR000868">
    <property type="entry name" value="Isochorismatase-like_dom"/>
</dbReference>
<protein>
    <recommendedName>
        <fullName evidence="2">Isochorismatase-like domain-containing protein</fullName>
    </recommendedName>
</protein>
<keyword evidence="4" id="KW-1185">Reference proteome</keyword>
<comment type="caution">
    <text evidence="3">The sequence shown here is derived from an EMBL/GenBank/DDBJ whole genome shotgun (WGS) entry which is preliminary data.</text>
</comment>
<proteinExistence type="predicted"/>
<name>W4L3Y2_ENTF1</name>
<dbReference type="PANTHER" id="PTHR43540">
    <property type="entry name" value="PEROXYUREIDOACRYLATE/UREIDOACRYLATE AMIDOHYDROLASE-RELATED"/>
    <property type="match status" value="1"/>
</dbReference>
<dbReference type="Gene3D" id="3.40.50.850">
    <property type="entry name" value="Isochorismatase-like"/>
    <property type="match status" value="1"/>
</dbReference>
<sequence length="212" mass="23321">MNLSQAEDYYNHIGFANRVGFGTKPALLIIDCNHGCANPSISPIGIEMSEEIKQIRRLLDLARRKQIPVVHTTVVYSEGQFRDGGWFIKKVPALEVLRPDSKESQIIPELAPETGELVLEKRFPSGFYGTNMHSYLTTCGVDTVIITGNSTSGCVRATVIDAVSAGFRVIVPRQCVADRVAMSHAVNLFDIDSKYGDVIDIDVVIDELGRLP</sequence>
<evidence type="ECO:0000256" key="1">
    <source>
        <dbReference type="ARBA" id="ARBA00022801"/>
    </source>
</evidence>
<accession>W4L3Y2</accession>
<dbReference type="PATRIC" id="fig|1429438.4.peg.7896"/>
<dbReference type="Pfam" id="PF00857">
    <property type="entry name" value="Isochorismatase"/>
    <property type="match status" value="1"/>
</dbReference>
<keyword evidence="1" id="KW-0378">Hydrolase</keyword>
<dbReference type="SUPFAM" id="SSF52499">
    <property type="entry name" value="Isochorismatase-like hydrolases"/>
    <property type="match status" value="1"/>
</dbReference>
<evidence type="ECO:0000259" key="2">
    <source>
        <dbReference type="Pfam" id="PF00857"/>
    </source>
</evidence>
<evidence type="ECO:0000313" key="4">
    <source>
        <dbReference type="Proteomes" id="UP000019141"/>
    </source>
</evidence>
<organism evidence="3 4">
    <name type="scientific">Entotheonella factor</name>
    <dbReference type="NCBI Taxonomy" id="1429438"/>
    <lineage>
        <taxon>Bacteria</taxon>
        <taxon>Pseudomonadati</taxon>
        <taxon>Nitrospinota/Tectimicrobiota group</taxon>
        <taxon>Candidatus Tectimicrobiota</taxon>
        <taxon>Candidatus Entotheonellia</taxon>
        <taxon>Candidatus Entotheonellales</taxon>
        <taxon>Candidatus Entotheonellaceae</taxon>
        <taxon>Candidatus Entotheonella</taxon>
    </lineage>
</organism>